<evidence type="ECO:0000313" key="1">
    <source>
        <dbReference type="EMBL" id="KAF7555138.1"/>
    </source>
</evidence>
<dbReference type="Proteomes" id="UP000722485">
    <property type="component" value="Unassembled WGS sequence"/>
</dbReference>
<gene>
    <name evidence="1" type="ORF">G7Z17_g2369</name>
</gene>
<protein>
    <submittedName>
        <fullName evidence="1">Uncharacterized protein</fullName>
    </submittedName>
</protein>
<evidence type="ECO:0000313" key="2">
    <source>
        <dbReference type="Proteomes" id="UP000722485"/>
    </source>
</evidence>
<proteinExistence type="predicted"/>
<keyword evidence="2" id="KW-1185">Reference proteome</keyword>
<organism evidence="1 2">
    <name type="scientific">Cylindrodendrum hubeiense</name>
    <dbReference type="NCBI Taxonomy" id="595255"/>
    <lineage>
        <taxon>Eukaryota</taxon>
        <taxon>Fungi</taxon>
        <taxon>Dikarya</taxon>
        <taxon>Ascomycota</taxon>
        <taxon>Pezizomycotina</taxon>
        <taxon>Sordariomycetes</taxon>
        <taxon>Hypocreomycetidae</taxon>
        <taxon>Hypocreales</taxon>
        <taxon>Nectriaceae</taxon>
        <taxon>Cylindrodendrum</taxon>
    </lineage>
</organism>
<comment type="caution">
    <text evidence="1">The sequence shown here is derived from an EMBL/GenBank/DDBJ whole genome shotgun (WGS) entry which is preliminary data.</text>
</comment>
<name>A0A9P5LBN9_9HYPO</name>
<sequence length="170" mass="18853">MNQFRKREAFARLNRALARGKDTILTQHGFNVYSVTAKDLQTIEKAIDTYNSAGRPLYVSVGRAVEVSTSFADLLELGHRQTEHAHTRRNRRFSHSMDDAAELSARRTPNPPAPMTGAVVGELAITTPAMICTNQGHTRCMFVMVVDHFGTKKLDFRYALGPGGSSMTLE</sequence>
<accession>A0A9P5LBN9</accession>
<dbReference type="AlphaFoldDB" id="A0A9P5LBN9"/>
<dbReference type="EMBL" id="JAANBB010000023">
    <property type="protein sequence ID" value="KAF7555138.1"/>
    <property type="molecule type" value="Genomic_DNA"/>
</dbReference>
<reference evidence="1" key="1">
    <citation type="submission" date="2020-03" db="EMBL/GenBank/DDBJ databases">
        <title>Draft Genome Sequence of Cylindrodendrum hubeiense.</title>
        <authorList>
            <person name="Buettner E."/>
            <person name="Kellner H."/>
        </authorList>
    </citation>
    <scope>NUCLEOTIDE SEQUENCE</scope>
    <source>
        <strain evidence="1">IHI 201604</strain>
    </source>
</reference>